<dbReference type="EMBL" id="CAJOBF010008355">
    <property type="protein sequence ID" value="CAF4253940.1"/>
    <property type="molecule type" value="Genomic_DNA"/>
</dbReference>
<evidence type="ECO:0000259" key="4">
    <source>
        <dbReference type="SMART" id="SM00993"/>
    </source>
</evidence>
<evidence type="ECO:0000256" key="1">
    <source>
        <dbReference type="ARBA" id="ARBA00006832"/>
    </source>
</evidence>
<evidence type="ECO:0000313" key="8">
    <source>
        <dbReference type="EMBL" id="CAF4253940.1"/>
    </source>
</evidence>
<dbReference type="EMBL" id="CAJNRG010003371">
    <property type="protein sequence ID" value="CAF2056803.1"/>
    <property type="molecule type" value="Genomic_DNA"/>
</dbReference>
<dbReference type="Proteomes" id="UP000663866">
    <property type="component" value="Unassembled WGS sequence"/>
</dbReference>
<organism evidence="5 10">
    <name type="scientific">Rotaria magnacalcarata</name>
    <dbReference type="NCBI Taxonomy" id="392030"/>
    <lineage>
        <taxon>Eukaryota</taxon>
        <taxon>Metazoa</taxon>
        <taxon>Spiralia</taxon>
        <taxon>Gnathifera</taxon>
        <taxon>Rotifera</taxon>
        <taxon>Eurotatoria</taxon>
        <taxon>Bdelloidea</taxon>
        <taxon>Philodinida</taxon>
        <taxon>Philodinidae</taxon>
        <taxon>Rotaria</taxon>
    </lineage>
</organism>
<dbReference type="Pfam" id="PF08265">
    <property type="entry name" value="YL1_C"/>
    <property type="match status" value="1"/>
</dbReference>
<feature type="region of interest" description="Disordered" evidence="3">
    <location>
        <begin position="1"/>
        <end position="148"/>
    </location>
</feature>
<sequence length="364" mass="43180">MTFVLERERRQTAGNRLKRLLEKQEDPDDEFYGTAYGGFLDEEEDNDYDSEESEEDVVDSDFDQDDEEQQQQQQQAEGEQEQTDTSKKRKTNEDSDDDEDGTMKRRRKKVVYQAQSLQQELKAKKREEQQQEELGEPKSIRHPEKKKNVPKIEAKTLRKSTSVKRVELEKRQTERQERRVYLKGVASLRNTGEVRKLTQEELLEEAKITEEINLESLEAYQQIELKKKEIKRMKLIQECPRICTSSMTITNEPNDQWNDILDENYQLEPMSERCSRTFVSFTHIQTYNETFSTLNSSNRRQRRRLCPITGMPAQYFDSLTQMPYATLEAFKILRRIYSEEMKKQKRTTSVLIDAQKDVNLNILR</sequence>
<dbReference type="InterPro" id="IPR046757">
    <property type="entry name" value="YL1_N"/>
</dbReference>
<evidence type="ECO:0000256" key="2">
    <source>
        <dbReference type="ARBA" id="ARBA00020000"/>
    </source>
</evidence>
<protein>
    <recommendedName>
        <fullName evidence="2">Vacuolar protein sorting-associated protein 72 homolog</fullName>
    </recommendedName>
</protein>
<comment type="similarity">
    <text evidence="1">Belongs to the VPS72/YL1 family.</text>
</comment>
<feature type="compositionally biased region" description="Acidic residues" evidence="3">
    <location>
        <begin position="40"/>
        <end position="69"/>
    </location>
</feature>
<feature type="domain" description="Vps72/YL1 C-terminal" evidence="4">
    <location>
        <begin position="304"/>
        <end position="333"/>
    </location>
</feature>
<evidence type="ECO:0000256" key="3">
    <source>
        <dbReference type="SAM" id="MobiDB-lite"/>
    </source>
</evidence>
<accession>A0A816Q8H2</accession>
<evidence type="ECO:0000313" key="9">
    <source>
        <dbReference type="Proteomes" id="UP000663866"/>
    </source>
</evidence>
<dbReference type="GO" id="GO:0005634">
    <property type="term" value="C:nucleus"/>
    <property type="evidence" value="ECO:0007669"/>
    <property type="project" value="TreeGrafter"/>
</dbReference>
<dbReference type="SMART" id="SM00993">
    <property type="entry name" value="YL1_C"/>
    <property type="match status" value="1"/>
</dbReference>
<dbReference type="Pfam" id="PF05764">
    <property type="entry name" value="YL1"/>
    <property type="match status" value="1"/>
</dbReference>
<evidence type="ECO:0000313" key="10">
    <source>
        <dbReference type="Proteomes" id="UP000663887"/>
    </source>
</evidence>
<dbReference type="PANTHER" id="PTHR13275">
    <property type="entry name" value="YL-1 PROTEIN TRANSCRIPTION FACTOR-LIKE 1"/>
    <property type="match status" value="1"/>
</dbReference>
<keyword evidence="9" id="KW-1185">Reference proteome</keyword>
<dbReference type="AlphaFoldDB" id="A0A816Q8H2"/>
<dbReference type="InterPro" id="IPR013272">
    <property type="entry name" value="Vps72/YL1_C"/>
</dbReference>
<dbReference type="EMBL" id="CAJOBG010007697">
    <property type="protein sequence ID" value="CAF4224244.1"/>
    <property type="molecule type" value="Genomic_DNA"/>
</dbReference>
<dbReference type="PANTHER" id="PTHR13275:SF4">
    <property type="entry name" value="VACUOLAR PROTEIN SORTING-ASSOCIATED PROTEIN 72 HOMOLOG"/>
    <property type="match status" value="1"/>
</dbReference>
<proteinExistence type="inferred from homology"/>
<evidence type="ECO:0000313" key="5">
    <source>
        <dbReference type="EMBL" id="CAF2056803.1"/>
    </source>
</evidence>
<reference evidence="5" key="1">
    <citation type="submission" date="2021-02" db="EMBL/GenBank/DDBJ databases">
        <authorList>
            <person name="Nowell W R."/>
        </authorList>
    </citation>
    <scope>NUCLEOTIDE SEQUENCE</scope>
</reference>
<dbReference type="Proteomes" id="UP000663842">
    <property type="component" value="Unassembled WGS sequence"/>
</dbReference>
<gene>
    <name evidence="7" type="ORF">OVN521_LOCUS27609</name>
    <name evidence="8" type="ORF">UXM345_LOCUS30891</name>
    <name evidence="6" type="ORF">WKI299_LOCUS22121</name>
    <name evidence="5" type="ORF">XDN619_LOCUS9840</name>
</gene>
<evidence type="ECO:0000313" key="7">
    <source>
        <dbReference type="EMBL" id="CAF4224244.1"/>
    </source>
</evidence>
<feature type="compositionally biased region" description="Basic and acidic residues" evidence="3">
    <location>
        <begin position="1"/>
        <end position="11"/>
    </location>
</feature>
<dbReference type="Proteomes" id="UP000663856">
    <property type="component" value="Unassembled WGS sequence"/>
</dbReference>
<feature type="compositionally biased region" description="Basic and acidic residues" evidence="3">
    <location>
        <begin position="121"/>
        <end position="148"/>
    </location>
</feature>
<dbReference type="EMBL" id="CAJNRF010009431">
    <property type="protein sequence ID" value="CAF2110168.1"/>
    <property type="molecule type" value="Genomic_DNA"/>
</dbReference>
<name>A0A816Q8H2_9BILA</name>
<comment type="caution">
    <text evidence="5">The sequence shown here is derived from an EMBL/GenBank/DDBJ whole genome shotgun (WGS) entry which is preliminary data.</text>
</comment>
<evidence type="ECO:0000313" key="6">
    <source>
        <dbReference type="EMBL" id="CAF2110168.1"/>
    </source>
</evidence>
<dbReference type="Proteomes" id="UP000663887">
    <property type="component" value="Unassembled WGS sequence"/>
</dbReference>